<dbReference type="Proteomes" id="UP000274920">
    <property type="component" value="Unassembled WGS sequence"/>
</dbReference>
<dbReference type="RefSeq" id="WP_125128116.1">
    <property type="nucleotide sequence ID" value="NZ_RHJS01000002.1"/>
</dbReference>
<proteinExistence type="predicted"/>
<organism evidence="2 3">
    <name type="scientific">Schaedlerella arabinosiphila</name>
    <dbReference type="NCBI Taxonomy" id="2044587"/>
    <lineage>
        <taxon>Bacteria</taxon>
        <taxon>Bacillati</taxon>
        <taxon>Bacillota</taxon>
        <taxon>Clostridia</taxon>
        <taxon>Lachnospirales</taxon>
        <taxon>Lachnospiraceae</taxon>
        <taxon>Schaedlerella</taxon>
    </lineage>
</organism>
<dbReference type="AlphaFoldDB" id="A0A426DIE6"/>
<dbReference type="PANTHER" id="PTHR43798">
    <property type="entry name" value="MONOACYLGLYCEROL LIPASE"/>
    <property type="match status" value="1"/>
</dbReference>
<reference evidence="2" key="1">
    <citation type="submission" date="2018-10" db="EMBL/GenBank/DDBJ databases">
        <title>Schaedlerella arabinophila gen. nov. sp. nov., isolated from the mouse intestinal tract and comparative analysis with the genome of the closely related altered Schaedler flora strain ASF502.</title>
        <authorList>
            <person name="Miyake S."/>
            <person name="Soh M."/>
            <person name="Seedorf H."/>
        </authorList>
    </citation>
    <scope>NUCLEOTIDE SEQUENCE [LARGE SCALE GENOMIC DNA]</scope>
    <source>
        <strain evidence="2">DSM 106076</strain>
    </source>
</reference>
<dbReference type="InterPro" id="IPR000073">
    <property type="entry name" value="AB_hydrolase_1"/>
</dbReference>
<gene>
    <name evidence="2" type="ORF">EBB54_15845</name>
</gene>
<dbReference type="EMBL" id="RHJS01000002">
    <property type="protein sequence ID" value="RRK32667.1"/>
    <property type="molecule type" value="Genomic_DNA"/>
</dbReference>
<feature type="domain" description="AB hydrolase-1" evidence="1">
    <location>
        <begin position="23"/>
        <end position="243"/>
    </location>
</feature>
<dbReference type="InterPro" id="IPR050266">
    <property type="entry name" value="AB_hydrolase_sf"/>
</dbReference>
<evidence type="ECO:0000313" key="2">
    <source>
        <dbReference type="EMBL" id="RRK32667.1"/>
    </source>
</evidence>
<dbReference type="InterPro" id="IPR029058">
    <property type="entry name" value="AB_hydrolase_fold"/>
</dbReference>
<evidence type="ECO:0000313" key="3">
    <source>
        <dbReference type="Proteomes" id="UP000274920"/>
    </source>
</evidence>
<accession>A0A426DIE6</accession>
<evidence type="ECO:0000259" key="1">
    <source>
        <dbReference type="Pfam" id="PF12697"/>
    </source>
</evidence>
<dbReference type="GO" id="GO:0016787">
    <property type="term" value="F:hydrolase activity"/>
    <property type="evidence" value="ECO:0007669"/>
    <property type="project" value="UniProtKB-KW"/>
</dbReference>
<dbReference type="Pfam" id="PF12697">
    <property type="entry name" value="Abhydrolase_6"/>
    <property type="match status" value="1"/>
</dbReference>
<protein>
    <submittedName>
        <fullName evidence="2">Alpha/beta hydrolase</fullName>
    </submittedName>
</protein>
<sequence length="252" mass="27980">MAYFDYNGKQVFYTETGEGEPCIFLHGNTASSKMFEFILPLYTADVKVILIDFLGNGKSERVAKFPDELWIDQGHQIVELCKALNCGKVNLVGTSGGAYAAINAALEMPELFSRVVADSFDGSALPEGFADAIIRERQSAKKDVQARGFYEWCQGEDWETVVDQDTEVLVNYERSQVRIFGRPIETIRVPLFITVSREDEMLANDMDAECARLHAANPDISYKIYDTGAHPLIASRAEEIAEAVKGFLAGGR</sequence>
<name>A0A426DIE6_9FIRM</name>
<keyword evidence="3" id="KW-1185">Reference proteome</keyword>
<dbReference type="SUPFAM" id="SSF53474">
    <property type="entry name" value="alpha/beta-Hydrolases"/>
    <property type="match status" value="1"/>
</dbReference>
<dbReference type="Gene3D" id="3.40.50.1820">
    <property type="entry name" value="alpha/beta hydrolase"/>
    <property type="match status" value="1"/>
</dbReference>
<keyword evidence="2" id="KW-0378">Hydrolase</keyword>
<comment type="caution">
    <text evidence="2">The sequence shown here is derived from an EMBL/GenBank/DDBJ whole genome shotgun (WGS) entry which is preliminary data.</text>
</comment>